<evidence type="ECO:0000313" key="1">
    <source>
        <dbReference type="EMBL" id="DAE03782.1"/>
    </source>
</evidence>
<proteinExistence type="predicted"/>
<dbReference type="EMBL" id="BK015374">
    <property type="protein sequence ID" value="DAE03782.1"/>
    <property type="molecule type" value="Genomic_DNA"/>
</dbReference>
<dbReference type="InterPro" id="IPR036619">
    <property type="entry name" value="NinB_sf"/>
</dbReference>
<dbReference type="Gene3D" id="1.10.3790.10">
    <property type="entry name" value="NinB"/>
    <property type="match status" value="1"/>
</dbReference>
<name>A0A8S5P9N5_9CAUD</name>
<protein>
    <submittedName>
        <fullName evidence="1">NinB protein</fullName>
    </submittedName>
</protein>
<sequence length="151" mass="17938">MIGTAETLVKWLFNQKRDKLFEVKEHKEKRTLTQNAYMWSLINELANKMNLSKDDTYLKMIKDYSQSMLVTIRADIDVSKFFKYYDFEREAKISGVNFKIYKVYEGSSQMDKNEFRVLLDGVIQEAQQLGIPTLTPSEIEKLRYIENEKRI</sequence>
<dbReference type="SUPFAM" id="SSF103370">
    <property type="entry name" value="NinB"/>
    <property type="match status" value="1"/>
</dbReference>
<organism evidence="1">
    <name type="scientific">Myoviridae sp. ct2Pw37</name>
    <dbReference type="NCBI Taxonomy" id="2825021"/>
    <lineage>
        <taxon>Viruses</taxon>
        <taxon>Duplodnaviria</taxon>
        <taxon>Heunggongvirae</taxon>
        <taxon>Uroviricota</taxon>
        <taxon>Caudoviricetes</taxon>
    </lineage>
</organism>
<reference evidence="1" key="1">
    <citation type="journal article" date="2021" name="Proc. Natl. Acad. Sci. U.S.A.">
        <title>A Catalog of Tens of Thousands of Viruses from Human Metagenomes Reveals Hidden Associations with Chronic Diseases.</title>
        <authorList>
            <person name="Tisza M.J."/>
            <person name="Buck C.B."/>
        </authorList>
    </citation>
    <scope>NUCLEOTIDE SEQUENCE</scope>
    <source>
        <strain evidence="1">Ct2Pw37</strain>
    </source>
</reference>
<accession>A0A8S5P9N5</accession>